<name>A0ABX3I3A5_9BACI</name>
<sequence length="73" mass="8458">MLKPLFHLLYNEHPCVVVNVKPATIIRMITVKDKLTKLAFQAYKLSENSFFLEIEKKARGGPLRLRFGLLMLN</sequence>
<keyword evidence="2" id="KW-1185">Reference proteome</keyword>
<protein>
    <submittedName>
        <fullName evidence="1">Uncharacterized protein</fullName>
    </submittedName>
</protein>
<reference evidence="1 2" key="1">
    <citation type="submission" date="2016-12" db="EMBL/GenBank/DDBJ databases">
        <title>Bacillus phylogenomics.</title>
        <authorList>
            <person name="Dunlap C."/>
        </authorList>
    </citation>
    <scope>NUCLEOTIDE SEQUENCE [LARGE SCALE GENOMIC DNA]</scope>
    <source>
        <strain evidence="1 2">NRRL B-41327</strain>
    </source>
</reference>
<proteinExistence type="predicted"/>
<dbReference type="EMBL" id="MRBL01000012">
    <property type="protein sequence ID" value="OMI27402.1"/>
    <property type="molecule type" value="Genomic_DNA"/>
</dbReference>
<dbReference type="Proteomes" id="UP000187046">
    <property type="component" value="Unassembled WGS sequence"/>
</dbReference>
<evidence type="ECO:0000313" key="2">
    <source>
        <dbReference type="Proteomes" id="UP000187046"/>
    </source>
</evidence>
<comment type="caution">
    <text evidence="1">The sequence shown here is derived from an EMBL/GenBank/DDBJ whole genome shotgun (WGS) entry which is preliminary data.</text>
</comment>
<organism evidence="1 2">
    <name type="scientific">Bacillus haynesii</name>
    <dbReference type="NCBI Taxonomy" id="1925021"/>
    <lineage>
        <taxon>Bacteria</taxon>
        <taxon>Bacillati</taxon>
        <taxon>Bacillota</taxon>
        <taxon>Bacilli</taxon>
        <taxon>Bacillales</taxon>
        <taxon>Bacillaceae</taxon>
        <taxon>Bacillus</taxon>
    </lineage>
</organism>
<evidence type="ECO:0000313" key="1">
    <source>
        <dbReference type="EMBL" id="OMI27402.1"/>
    </source>
</evidence>
<accession>A0ABX3I3A5</accession>
<gene>
    <name evidence="1" type="ORF">BTA31_11045</name>
</gene>